<evidence type="ECO:0000256" key="1">
    <source>
        <dbReference type="SAM" id="MobiDB-lite"/>
    </source>
</evidence>
<protein>
    <recommendedName>
        <fullName evidence="5">Transmembrane protein</fullName>
    </recommendedName>
</protein>
<reference evidence="3 4" key="1">
    <citation type="journal article" date="2013" name="Nat. Genet.">
        <title>The high-quality draft genome of peach (Prunus persica) identifies unique patterns of genetic diversity, domestication and genome evolution.</title>
        <authorList>
            <consortium name="International Peach Genome Initiative"/>
            <person name="Verde I."/>
            <person name="Abbott A.G."/>
            <person name="Scalabrin S."/>
            <person name="Jung S."/>
            <person name="Shu S."/>
            <person name="Marroni F."/>
            <person name="Zhebentyayeva T."/>
            <person name="Dettori M.T."/>
            <person name="Grimwood J."/>
            <person name="Cattonaro F."/>
            <person name="Zuccolo A."/>
            <person name="Rossini L."/>
            <person name="Jenkins J."/>
            <person name="Vendramin E."/>
            <person name="Meisel L.A."/>
            <person name="Decroocq V."/>
            <person name="Sosinski B."/>
            <person name="Prochnik S."/>
            <person name="Mitros T."/>
            <person name="Policriti A."/>
            <person name="Cipriani G."/>
            <person name="Dondini L."/>
            <person name="Ficklin S."/>
            <person name="Goodstein D.M."/>
            <person name="Xuan P."/>
            <person name="Del Fabbro C."/>
            <person name="Aramini V."/>
            <person name="Copetti D."/>
            <person name="Gonzalez S."/>
            <person name="Horner D.S."/>
            <person name="Falchi R."/>
            <person name="Lucas S."/>
            <person name="Mica E."/>
            <person name="Maldonado J."/>
            <person name="Lazzari B."/>
            <person name="Bielenberg D."/>
            <person name="Pirona R."/>
            <person name="Miculan M."/>
            <person name="Barakat A."/>
            <person name="Testolin R."/>
            <person name="Stella A."/>
            <person name="Tartarini S."/>
            <person name="Tonutti P."/>
            <person name="Arus P."/>
            <person name="Orellana A."/>
            <person name="Wells C."/>
            <person name="Main D."/>
            <person name="Vizzotto G."/>
            <person name="Silva H."/>
            <person name="Salamini F."/>
            <person name="Schmutz J."/>
            <person name="Morgante M."/>
            <person name="Rokhsar D.S."/>
        </authorList>
    </citation>
    <scope>NUCLEOTIDE SEQUENCE [LARGE SCALE GENOMIC DNA]</scope>
    <source>
        <strain evidence="4">cv. Nemared</strain>
    </source>
</reference>
<keyword evidence="4" id="KW-1185">Reference proteome</keyword>
<organism evidence="3 4">
    <name type="scientific">Prunus persica</name>
    <name type="common">Peach</name>
    <name type="synonym">Amygdalus persica</name>
    <dbReference type="NCBI Taxonomy" id="3760"/>
    <lineage>
        <taxon>Eukaryota</taxon>
        <taxon>Viridiplantae</taxon>
        <taxon>Streptophyta</taxon>
        <taxon>Embryophyta</taxon>
        <taxon>Tracheophyta</taxon>
        <taxon>Spermatophyta</taxon>
        <taxon>Magnoliopsida</taxon>
        <taxon>eudicotyledons</taxon>
        <taxon>Gunneridae</taxon>
        <taxon>Pentapetalae</taxon>
        <taxon>rosids</taxon>
        <taxon>fabids</taxon>
        <taxon>Rosales</taxon>
        <taxon>Rosaceae</taxon>
        <taxon>Amygdaloideae</taxon>
        <taxon>Amygdaleae</taxon>
        <taxon>Prunus</taxon>
    </lineage>
</organism>
<sequence>MAGLSSFVRFLIMVMFIASILLMHPSQIHADLKVSKFGRKTRPSPPPPPAGNFRKQQSPPPPPMVLTLWLIYCLGKLTHGYHGT</sequence>
<evidence type="ECO:0000313" key="3">
    <source>
        <dbReference type="EMBL" id="ONI06386.1"/>
    </source>
</evidence>
<proteinExistence type="predicted"/>
<feature type="region of interest" description="Disordered" evidence="1">
    <location>
        <begin position="35"/>
        <end position="60"/>
    </location>
</feature>
<evidence type="ECO:0000256" key="2">
    <source>
        <dbReference type="SAM" id="SignalP"/>
    </source>
</evidence>
<evidence type="ECO:0008006" key="5">
    <source>
        <dbReference type="Google" id="ProtNLM"/>
    </source>
</evidence>
<accession>A0A251P481</accession>
<dbReference type="AlphaFoldDB" id="A0A251P481"/>
<evidence type="ECO:0000313" key="4">
    <source>
        <dbReference type="Proteomes" id="UP000006882"/>
    </source>
</evidence>
<name>A0A251P481_PRUPE</name>
<dbReference type="EMBL" id="CM007655">
    <property type="protein sequence ID" value="ONI06386.1"/>
    <property type="molecule type" value="Genomic_DNA"/>
</dbReference>
<keyword evidence="2" id="KW-0732">Signal</keyword>
<feature type="signal peptide" evidence="2">
    <location>
        <begin position="1"/>
        <end position="30"/>
    </location>
</feature>
<gene>
    <name evidence="3" type="ORF">PRUPE_5G057600</name>
</gene>
<feature type="chain" id="PRO_5013146160" description="Transmembrane protein" evidence="2">
    <location>
        <begin position="31"/>
        <end position="84"/>
    </location>
</feature>
<dbReference type="Proteomes" id="UP000006882">
    <property type="component" value="Chromosome G5"/>
</dbReference>
<dbReference type="Gramene" id="ONI06386">
    <property type="protein sequence ID" value="ONI06386"/>
    <property type="gene ID" value="PRUPE_5G057600"/>
</dbReference>